<reference evidence="1 2" key="1">
    <citation type="journal article" date="2018" name="Mycol. Prog.">
        <title>Coniella lustricola, a new species from submerged detritus.</title>
        <authorList>
            <person name="Raudabaugh D.B."/>
            <person name="Iturriaga T."/>
            <person name="Carver A."/>
            <person name="Mondo S."/>
            <person name="Pangilinan J."/>
            <person name="Lipzen A."/>
            <person name="He G."/>
            <person name="Amirebrahimi M."/>
            <person name="Grigoriev I.V."/>
            <person name="Miller A.N."/>
        </authorList>
    </citation>
    <scope>NUCLEOTIDE SEQUENCE [LARGE SCALE GENOMIC DNA]</scope>
    <source>
        <strain evidence="1 2">B22-T-1</strain>
    </source>
</reference>
<gene>
    <name evidence="1" type="ORF">BD289DRAFT_139977</name>
</gene>
<dbReference type="Proteomes" id="UP000241462">
    <property type="component" value="Unassembled WGS sequence"/>
</dbReference>
<evidence type="ECO:0000313" key="1">
    <source>
        <dbReference type="EMBL" id="PSR94403.1"/>
    </source>
</evidence>
<dbReference type="InParanoid" id="A0A2T3AF79"/>
<proteinExistence type="predicted"/>
<dbReference type="EMBL" id="KZ678398">
    <property type="protein sequence ID" value="PSR94403.1"/>
    <property type="molecule type" value="Genomic_DNA"/>
</dbReference>
<evidence type="ECO:0000313" key="2">
    <source>
        <dbReference type="Proteomes" id="UP000241462"/>
    </source>
</evidence>
<sequence length="78" mass="9413">MHRRRLKIKRKAVLLLLYPAAWVSAYYIPFLCVSFPPRFNQNKAREGEKRSMFQYFRLALSFSSHWYTISHNCKGKEE</sequence>
<dbReference type="AlphaFoldDB" id="A0A2T3AF79"/>
<protein>
    <submittedName>
        <fullName evidence="1">Uncharacterized protein</fullName>
    </submittedName>
</protein>
<organism evidence="1 2">
    <name type="scientific">Coniella lustricola</name>
    <dbReference type="NCBI Taxonomy" id="2025994"/>
    <lineage>
        <taxon>Eukaryota</taxon>
        <taxon>Fungi</taxon>
        <taxon>Dikarya</taxon>
        <taxon>Ascomycota</taxon>
        <taxon>Pezizomycotina</taxon>
        <taxon>Sordariomycetes</taxon>
        <taxon>Sordariomycetidae</taxon>
        <taxon>Diaporthales</taxon>
        <taxon>Schizoparmaceae</taxon>
        <taxon>Coniella</taxon>
    </lineage>
</organism>
<accession>A0A2T3AF79</accession>
<keyword evidence="2" id="KW-1185">Reference proteome</keyword>
<name>A0A2T3AF79_9PEZI</name>